<dbReference type="SUPFAM" id="SSF55469">
    <property type="entry name" value="FMN-dependent nitroreductase-like"/>
    <property type="match status" value="2"/>
</dbReference>
<dbReference type="EMBL" id="CP001874">
    <property type="protein sequence ID" value="ADG88365.1"/>
    <property type="molecule type" value="Genomic_DNA"/>
</dbReference>
<sequence length="323" mass="35089">MMQVLRAAVEAAVWAPSVHNTQPWSFCVSGAEVRLSADPERRLRVTDPDGRQMLISCGAALFNLRIALRALGHRPVVRLLPDPDSPLLLATVRAGEPAPPDELAGLLYGEIERRRTHRSGFTALPIADELVDELVAAAGNEGARLIPVRADPMLRVLAALTGAAQEIQATDRRYALEMARWARPPGSARRDGVPADSYPTARRRGVPYHFAERDYGRGEGWGGGDEEPICAGTGLVVLLTTEGDTREDWLIAGQALQRVLLQASAYGVSAAFHGQALEMPDLRAFIRRHVCGGAHPQLLMRLGFALDEASSVRRPVAEVLREP</sequence>
<dbReference type="HOGENOM" id="CLU_051479_2_0_11"/>
<dbReference type="GO" id="GO:0016491">
    <property type="term" value="F:oxidoreductase activity"/>
    <property type="evidence" value="ECO:0007669"/>
    <property type="project" value="InterPro"/>
</dbReference>
<dbReference type="NCBIfam" id="NF047509">
    <property type="entry name" value="Rv3131_FMN_oxido"/>
    <property type="match status" value="1"/>
</dbReference>
<organism evidence="1 2">
    <name type="scientific">Thermobispora bispora (strain ATCC 19993 / DSM 43833 / CBS 139.67 / JCM 10125 / KCTC 9307 / NBRC 14880 / R51)</name>
    <dbReference type="NCBI Taxonomy" id="469371"/>
    <lineage>
        <taxon>Bacteria</taxon>
        <taxon>Bacillati</taxon>
        <taxon>Actinomycetota</taxon>
        <taxon>Actinomycetes</taxon>
        <taxon>Streptosporangiales</taxon>
        <taxon>Streptosporangiaceae</taxon>
        <taxon>Thermobispora</taxon>
    </lineage>
</organism>
<dbReference type="Gene3D" id="3.40.109.10">
    <property type="entry name" value="NADH Oxidase"/>
    <property type="match status" value="2"/>
</dbReference>
<evidence type="ECO:0008006" key="3">
    <source>
        <dbReference type="Google" id="ProtNLM"/>
    </source>
</evidence>
<protein>
    <recommendedName>
        <fullName evidence="3">Nitroreductase</fullName>
    </recommendedName>
</protein>
<evidence type="ECO:0000313" key="1">
    <source>
        <dbReference type="EMBL" id="ADG88365.1"/>
    </source>
</evidence>
<accession>D6YAZ8</accession>
<dbReference type="InterPro" id="IPR050627">
    <property type="entry name" value="Nitroreductase/BluB"/>
</dbReference>
<dbReference type="KEGG" id="tbi:Tbis_1651"/>
<dbReference type="STRING" id="469371.Tbis_1651"/>
<proteinExistence type="predicted"/>
<dbReference type="eggNOG" id="COG0778">
    <property type="taxonomic scope" value="Bacteria"/>
</dbReference>
<reference evidence="1 2" key="1">
    <citation type="submission" date="2010-01" db="EMBL/GenBank/DDBJ databases">
        <title>The complete genome of Thermobispora bispora DSM 43833.</title>
        <authorList>
            <consortium name="US DOE Joint Genome Institute (JGI-PGF)"/>
            <person name="Lucas S."/>
            <person name="Copeland A."/>
            <person name="Lapidus A."/>
            <person name="Glavina del Rio T."/>
            <person name="Dalin E."/>
            <person name="Tice H."/>
            <person name="Bruce D."/>
            <person name="Goodwin L."/>
            <person name="Pitluck S."/>
            <person name="Kyrpides N."/>
            <person name="Mavromatis K."/>
            <person name="Ivanova N."/>
            <person name="Mikhailova N."/>
            <person name="Chertkov O."/>
            <person name="Brettin T."/>
            <person name="Detter J.C."/>
            <person name="Han C."/>
            <person name="Larimer F."/>
            <person name="Land M."/>
            <person name="Hauser L."/>
            <person name="Markowitz V."/>
            <person name="Cheng J.-F."/>
            <person name="Hugenholtz P."/>
            <person name="Woyke T."/>
            <person name="Wu D."/>
            <person name="Jando M."/>
            <person name="Schneider S."/>
            <person name="Klenk H.-P."/>
            <person name="Eisen J.A."/>
        </authorList>
    </citation>
    <scope>NUCLEOTIDE SEQUENCE [LARGE SCALE GENOMIC DNA]</scope>
    <source>
        <strain evidence="2">ATCC 19993 / DSM 43833 / CBS 139.67 / JCM 10125 / KCTC 9307 / NBRC 14880 / R51</strain>
    </source>
</reference>
<dbReference type="PANTHER" id="PTHR23026">
    <property type="entry name" value="NADPH NITROREDUCTASE"/>
    <property type="match status" value="1"/>
</dbReference>
<dbReference type="Proteomes" id="UP000006640">
    <property type="component" value="Chromosome"/>
</dbReference>
<gene>
    <name evidence="1" type="ordered locus">Tbis_1651</name>
</gene>
<evidence type="ECO:0000313" key="2">
    <source>
        <dbReference type="Proteomes" id="UP000006640"/>
    </source>
</evidence>
<dbReference type="PANTHER" id="PTHR23026:SF123">
    <property type="entry name" value="NAD(P)H NITROREDUCTASE RV3131-RELATED"/>
    <property type="match status" value="1"/>
</dbReference>
<dbReference type="InterPro" id="IPR000415">
    <property type="entry name" value="Nitroreductase-like"/>
</dbReference>
<keyword evidence="2" id="KW-1185">Reference proteome</keyword>
<name>D6YAZ8_THEBD</name>
<dbReference type="OrthoDB" id="8156917at2"/>
<dbReference type="AlphaFoldDB" id="D6YAZ8"/>